<keyword evidence="1" id="KW-0472">Membrane</keyword>
<reference evidence="2" key="3">
    <citation type="submission" date="2018-03" db="EMBL/GenBank/DDBJ databases">
        <title>A novel mecC allotype, mecC3, in a new Staphylococcus species, Staphylococcus caeli.</title>
        <authorList>
            <person name="MacFadyen A.C."/>
            <person name="Harrison E.M."/>
            <person name="Morgan F.J.E."/>
            <person name="Parkhill J."/>
            <person name="Holmes M.A."/>
            <person name="Paterson G.K."/>
        </authorList>
    </citation>
    <scope>NUCLEOTIDE SEQUENCE</scope>
    <source>
        <strain evidence="2">82B</strain>
    </source>
</reference>
<accession>A0A2U8RM27</accession>
<dbReference type="RefSeq" id="WP_159427258.1">
    <property type="nucleotide sequence ID" value="NZ_FMPG01000008.1"/>
</dbReference>
<dbReference type="Proteomes" id="UP000095768">
    <property type="component" value="Unassembled WGS sequence"/>
</dbReference>
<evidence type="ECO:0000313" key="6">
    <source>
        <dbReference type="Proteomes" id="UP000095768"/>
    </source>
</evidence>
<keyword evidence="5" id="KW-1185">Reference proteome</keyword>
<dbReference type="EMBL" id="FMPI01000012">
    <property type="protein sequence ID" value="SCT09082.1"/>
    <property type="molecule type" value="Genomic_DNA"/>
</dbReference>
<evidence type="ECO:0000256" key="1">
    <source>
        <dbReference type="SAM" id="Phobius"/>
    </source>
</evidence>
<accession>A0A1D4NTE6</accession>
<feature type="transmembrane region" description="Helical" evidence="1">
    <location>
        <begin position="6"/>
        <end position="24"/>
    </location>
</feature>
<dbReference type="AlphaFoldDB" id="A0A1D4NTE6"/>
<evidence type="ECO:0000313" key="5">
    <source>
        <dbReference type="Proteomes" id="UP000095412"/>
    </source>
</evidence>
<dbReference type="Proteomes" id="UP000095412">
    <property type="component" value="Unassembled WGS sequence"/>
</dbReference>
<sequence length="57" mass="6362">MNALNWFILFVISAMLGSFAASILDNIMQSIWIPRICGGLVAALVGFCLYLYFTNEK</sequence>
<feature type="transmembrane region" description="Helical" evidence="1">
    <location>
        <begin position="36"/>
        <end position="53"/>
    </location>
</feature>
<proteinExistence type="predicted"/>
<reference evidence="4 6" key="1">
    <citation type="submission" date="2016-09" db="EMBL/GenBank/DDBJ databases">
        <authorList>
            <consortium name="Pathogen Informatics"/>
        </authorList>
    </citation>
    <scope>NUCLEOTIDE SEQUENCE [LARGE SCALE GENOMIC DNA]</scope>
    <source>
        <strain evidence="4 6">82B</strain>
    </source>
</reference>
<evidence type="ECO:0000313" key="2">
    <source>
        <dbReference type="EMBL" id="AWM30216.1"/>
    </source>
</evidence>
<organism evidence="4 6">
    <name type="scientific">Staphylococcus caeli</name>
    <dbReference type="NCBI Taxonomy" id="2201815"/>
    <lineage>
        <taxon>Bacteria</taxon>
        <taxon>Bacillati</taxon>
        <taxon>Bacillota</taxon>
        <taxon>Bacilli</taxon>
        <taxon>Bacillales</taxon>
        <taxon>Staphylococcaceae</taxon>
        <taxon>Staphylococcus</taxon>
    </lineage>
</organism>
<keyword evidence="1" id="KW-0812">Transmembrane</keyword>
<reference evidence="3 5" key="2">
    <citation type="submission" date="2016-09" db="EMBL/GenBank/DDBJ databases">
        <authorList>
            <consortium name="Pathogen Informatics"/>
            <person name="Sun Q."/>
            <person name="Inoue M."/>
        </authorList>
    </citation>
    <scope>NUCLEOTIDE SEQUENCE [LARGE SCALE GENOMIC DNA]</scope>
    <source>
        <strain evidence="3 5">82C</strain>
    </source>
</reference>
<keyword evidence="1" id="KW-1133">Transmembrane helix</keyword>
<dbReference type="EMBL" id="FMPG01000008">
    <property type="protein sequence ID" value="SCT13963.1"/>
    <property type="molecule type" value="Genomic_DNA"/>
</dbReference>
<name>A0A1D4NTE6_9STAP</name>
<evidence type="ECO:0000313" key="3">
    <source>
        <dbReference type="EMBL" id="SCT09082.1"/>
    </source>
</evidence>
<evidence type="ECO:0000313" key="4">
    <source>
        <dbReference type="EMBL" id="SCT13963.1"/>
    </source>
</evidence>
<dbReference type="EMBL" id="MH155596">
    <property type="protein sequence ID" value="AWM30216.1"/>
    <property type="molecule type" value="Genomic_DNA"/>
</dbReference>
<protein>
    <submittedName>
        <fullName evidence="4">Uncharacterized protein</fullName>
    </submittedName>
</protein>
<gene>
    <name evidence="4" type="ORF">SAMEA2297795_01865</name>
    <name evidence="3" type="ORF">SAMEA2297796_01726</name>
    <name evidence="2" type="ORF">SCC82B_00076</name>
</gene>